<feature type="transmembrane region" description="Helical" evidence="6">
    <location>
        <begin position="381"/>
        <end position="405"/>
    </location>
</feature>
<dbReference type="AlphaFoldDB" id="A0A1B9GJ38"/>
<comment type="similarity">
    <text evidence="2">Belongs to the amino acid/polyamine transporter 2 family.</text>
</comment>
<evidence type="ECO:0000256" key="6">
    <source>
        <dbReference type="SAM" id="Phobius"/>
    </source>
</evidence>
<feature type="transmembrane region" description="Helical" evidence="6">
    <location>
        <begin position="191"/>
        <end position="212"/>
    </location>
</feature>
<evidence type="ECO:0000259" key="7">
    <source>
        <dbReference type="Pfam" id="PF01490"/>
    </source>
</evidence>
<name>A0A1B9GJ38_9TREE</name>
<keyword evidence="4 6" id="KW-1133">Transmembrane helix</keyword>
<evidence type="ECO:0000256" key="3">
    <source>
        <dbReference type="ARBA" id="ARBA00022692"/>
    </source>
</evidence>
<keyword evidence="5 6" id="KW-0472">Membrane</keyword>
<feature type="transmembrane region" description="Helical" evidence="6">
    <location>
        <begin position="275"/>
        <end position="295"/>
    </location>
</feature>
<accession>A0A1B9GJ38</accession>
<evidence type="ECO:0000313" key="9">
    <source>
        <dbReference type="Proteomes" id="UP000092666"/>
    </source>
</evidence>
<evidence type="ECO:0000256" key="4">
    <source>
        <dbReference type="ARBA" id="ARBA00022989"/>
    </source>
</evidence>
<evidence type="ECO:0000256" key="2">
    <source>
        <dbReference type="ARBA" id="ARBA00008066"/>
    </source>
</evidence>
<feature type="domain" description="Amino acid transporter transmembrane" evidence="7">
    <location>
        <begin position="51"/>
        <end position="445"/>
    </location>
</feature>
<dbReference type="PANTHER" id="PTHR22950">
    <property type="entry name" value="AMINO ACID TRANSPORTER"/>
    <property type="match status" value="1"/>
</dbReference>
<protein>
    <recommendedName>
        <fullName evidence="7">Amino acid transporter transmembrane domain-containing protein</fullName>
    </recommendedName>
</protein>
<feature type="transmembrane region" description="Helical" evidence="6">
    <location>
        <begin position="355"/>
        <end position="375"/>
    </location>
</feature>
<reference evidence="8 9" key="1">
    <citation type="submission" date="2013-07" db="EMBL/GenBank/DDBJ databases">
        <title>The Genome Sequence of Cryptococcus heveanensis BCC8398.</title>
        <authorList>
            <consortium name="The Broad Institute Genome Sequencing Platform"/>
            <person name="Cuomo C."/>
            <person name="Litvintseva A."/>
            <person name="Chen Y."/>
            <person name="Heitman J."/>
            <person name="Sun S."/>
            <person name="Springer D."/>
            <person name="Dromer F."/>
            <person name="Young S.K."/>
            <person name="Zeng Q."/>
            <person name="Gargeya S."/>
            <person name="Fitzgerald M."/>
            <person name="Abouelleil A."/>
            <person name="Alvarado L."/>
            <person name="Berlin A.M."/>
            <person name="Chapman S.B."/>
            <person name="Dewar J."/>
            <person name="Goldberg J."/>
            <person name="Griggs A."/>
            <person name="Gujja S."/>
            <person name="Hansen M."/>
            <person name="Howarth C."/>
            <person name="Imamovic A."/>
            <person name="Larimer J."/>
            <person name="McCowan C."/>
            <person name="Murphy C."/>
            <person name="Pearson M."/>
            <person name="Priest M."/>
            <person name="Roberts A."/>
            <person name="Saif S."/>
            <person name="Shea T."/>
            <person name="Sykes S."/>
            <person name="Wortman J."/>
            <person name="Nusbaum C."/>
            <person name="Birren B."/>
        </authorList>
    </citation>
    <scope>NUCLEOTIDE SEQUENCE [LARGE SCALE GENOMIC DNA]</scope>
    <source>
        <strain evidence="8 9">BCC8398</strain>
    </source>
</reference>
<feature type="transmembrane region" description="Helical" evidence="6">
    <location>
        <begin position="232"/>
        <end position="254"/>
    </location>
</feature>
<dbReference type="InterPro" id="IPR013057">
    <property type="entry name" value="AA_transpt_TM"/>
</dbReference>
<comment type="subcellular location">
    <subcellularLocation>
        <location evidence="1">Membrane</location>
        <topology evidence="1">Multi-pass membrane protein</topology>
    </subcellularLocation>
</comment>
<gene>
    <name evidence="8" type="ORF">I316_07362</name>
</gene>
<dbReference type="OrthoDB" id="40134at2759"/>
<evidence type="ECO:0000313" key="8">
    <source>
        <dbReference type="EMBL" id="OCF30956.1"/>
    </source>
</evidence>
<dbReference type="Proteomes" id="UP000092666">
    <property type="component" value="Unassembled WGS sequence"/>
</dbReference>
<dbReference type="FunFam" id="1.20.1740.10:FF:000039">
    <property type="entry name" value="Neutral amino acid transporter (Eurofung)"/>
    <property type="match status" value="1"/>
</dbReference>
<reference evidence="9" key="2">
    <citation type="submission" date="2013-12" db="EMBL/GenBank/DDBJ databases">
        <title>Evolution of pathogenesis and genome organization in the Tremellales.</title>
        <authorList>
            <person name="Cuomo C."/>
            <person name="Litvintseva A."/>
            <person name="Heitman J."/>
            <person name="Chen Y."/>
            <person name="Sun S."/>
            <person name="Springer D."/>
            <person name="Dromer F."/>
            <person name="Young S."/>
            <person name="Zeng Q."/>
            <person name="Chapman S."/>
            <person name="Gujja S."/>
            <person name="Saif S."/>
            <person name="Birren B."/>
        </authorList>
    </citation>
    <scope>NUCLEOTIDE SEQUENCE [LARGE SCALE GENOMIC DNA]</scope>
    <source>
        <strain evidence="9">BCC8398</strain>
    </source>
</reference>
<dbReference type="STRING" id="1296120.A0A1B9GJ38"/>
<evidence type="ECO:0000256" key="1">
    <source>
        <dbReference type="ARBA" id="ARBA00004141"/>
    </source>
</evidence>
<keyword evidence="9" id="KW-1185">Reference proteome</keyword>
<dbReference type="Pfam" id="PF01490">
    <property type="entry name" value="Aa_trans"/>
    <property type="match status" value="1"/>
</dbReference>
<feature type="transmembrane region" description="Helical" evidence="6">
    <location>
        <begin position="159"/>
        <end position="179"/>
    </location>
</feature>
<feature type="transmembrane region" description="Helical" evidence="6">
    <location>
        <begin position="77"/>
        <end position="103"/>
    </location>
</feature>
<feature type="transmembrane region" description="Helical" evidence="6">
    <location>
        <begin position="315"/>
        <end position="334"/>
    </location>
</feature>
<keyword evidence="3 6" id="KW-0812">Transmembrane</keyword>
<dbReference type="GO" id="GO:0016020">
    <property type="term" value="C:membrane"/>
    <property type="evidence" value="ECO:0007669"/>
    <property type="project" value="UniProtKB-SubCell"/>
</dbReference>
<proteinExistence type="inferred from homology"/>
<dbReference type="GO" id="GO:0015179">
    <property type="term" value="F:L-amino acid transmembrane transporter activity"/>
    <property type="evidence" value="ECO:0007669"/>
    <property type="project" value="TreeGrafter"/>
</dbReference>
<feature type="transmembrane region" description="Helical" evidence="6">
    <location>
        <begin position="131"/>
        <end position="153"/>
    </location>
</feature>
<feature type="transmembrane region" description="Helical" evidence="6">
    <location>
        <begin position="425"/>
        <end position="442"/>
    </location>
</feature>
<feature type="transmembrane region" description="Helical" evidence="6">
    <location>
        <begin position="52"/>
        <end position="71"/>
    </location>
</feature>
<evidence type="ECO:0000256" key="5">
    <source>
        <dbReference type="ARBA" id="ARBA00023136"/>
    </source>
</evidence>
<sequence>MFAKQKEAKSESDFEVSVPNNHYGEDVETTVVQQHDEVFGDIKEDGPNYRNVGWLGATVLILKSQIGLGVLSLPSALATLGIVPGILCLVGIAAIMTWSGYVVGQVKMRHRQVYSVVDIGEVMFGRIGREVFAAIYCIFMIFVVGSAIVGASIGLNAISLHATCTAVFVAVCAIVGFILASIRTLGNISWLGWVGLISMLSAIITLTISVGVQDRPAEAPQVGPYDSGFRVIGHPSFVEASTAISSLILAYAGVPTYISIISEMRDPRMYNRAMFTAQSLITAVYIAIGTVVYYFCGEYVATPALGSAGVLMKRICYGLALPGLYVTVTIYLHLPAKYLFLRLMKGSRHLTSNSVVHWSVWLGCTGTCAALAYIIASAIPIFGGLVGIIGALFGTFLCIMVMSAVWLCDNNWGRDYSQGTGIKKLLIIFNVFLVVLSAYLIVSGTYGSVQGIIDSYRAGGGTSAWTCADNSNST</sequence>
<dbReference type="PANTHER" id="PTHR22950:SF683">
    <property type="entry name" value="AMINO ACID TRANSPORTER (EUROFUNG)"/>
    <property type="match status" value="1"/>
</dbReference>
<organism evidence="8 9">
    <name type="scientific">Kwoniella heveanensis BCC8398</name>
    <dbReference type="NCBI Taxonomy" id="1296120"/>
    <lineage>
        <taxon>Eukaryota</taxon>
        <taxon>Fungi</taxon>
        <taxon>Dikarya</taxon>
        <taxon>Basidiomycota</taxon>
        <taxon>Agaricomycotina</taxon>
        <taxon>Tremellomycetes</taxon>
        <taxon>Tremellales</taxon>
        <taxon>Cryptococcaceae</taxon>
        <taxon>Kwoniella</taxon>
    </lineage>
</organism>
<dbReference type="EMBL" id="KV700139">
    <property type="protein sequence ID" value="OCF30956.1"/>
    <property type="molecule type" value="Genomic_DNA"/>
</dbReference>